<keyword evidence="1" id="KW-0238">DNA-binding</keyword>
<name>A0ABX6H3S0_9MICO</name>
<dbReference type="SUPFAM" id="SSF46955">
    <property type="entry name" value="Putative DNA-binding domain"/>
    <property type="match status" value="1"/>
</dbReference>
<proteinExistence type="predicted"/>
<dbReference type="Pfam" id="PF13411">
    <property type="entry name" value="MerR_1"/>
    <property type="match status" value="1"/>
</dbReference>
<dbReference type="InterPro" id="IPR000551">
    <property type="entry name" value="MerR-type_HTH_dom"/>
</dbReference>
<keyword evidence="4" id="KW-1185">Reference proteome</keyword>
<dbReference type="PANTHER" id="PTHR30204:SF93">
    <property type="entry name" value="HTH MERR-TYPE DOMAIN-CONTAINING PROTEIN"/>
    <property type="match status" value="1"/>
</dbReference>
<dbReference type="PROSITE" id="PS00552">
    <property type="entry name" value="HTH_MERR_1"/>
    <property type="match status" value="1"/>
</dbReference>
<evidence type="ECO:0000256" key="1">
    <source>
        <dbReference type="ARBA" id="ARBA00023125"/>
    </source>
</evidence>
<dbReference type="Proteomes" id="UP000464597">
    <property type="component" value="Chromosome"/>
</dbReference>
<dbReference type="Gene3D" id="1.10.1660.10">
    <property type="match status" value="1"/>
</dbReference>
<organism evidence="3 4">
    <name type="scientific">Rathayibacter festucae</name>
    <dbReference type="NCBI Taxonomy" id="110937"/>
    <lineage>
        <taxon>Bacteria</taxon>
        <taxon>Bacillati</taxon>
        <taxon>Actinomycetota</taxon>
        <taxon>Actinomycetes</taxon>
        <taxon>Micrococcales</taxon>
        <taxon>Microbacteriaceae</taxon>
        <taxon>Rathayibacter</taxon>
    </lineage>
</organism>
<gene>
    <name evidence="3" type="ORF">GSU69_17540</name>
</gene>
<dbReference type="InterPro" id="IPR047057">
    <property type="entry name" value="MerR_fam"/>
</dbReference>
<dbReference type="SMART" id="SM00422">
    <property type="entry name" value="HTH_MERR"/>
    <property type="match status" value="1"/>
</dbReference>
<dbReference type="InterPro" id="IPR009061">
    <property type="entry name" value="DNA-bd_dom_put_sf"/>
</dbReference>
<evidence type="ECO:0000313" key="3">
    <source>
        <dbReference type="EMBL" id="QHC64302.1"/>
    </source>
</evidence>
<evidence type="ECO:0000259" key="2">
    <source>
        <dbReference type="PROSITE" id="PS50937"/>
    </source>
</evidence>
<sequence length="137" mass="15637">MADDRTTELTAEEVEATMRIGELADRSSLSLRTIRHYDEVGLLRPSGRTEGGFRLYTERDFYRLLLIRRMKPLGYTLDAMTELLRAVDSLEQAESPEETAAIRAQLAAFEEEASLRRAKLQDQLAMADEFLALLRAR</sequence>
<evidence type="ECO:0000313" key="4">
    <source>
        <dbReference type="Proteomes" id="UP000464597"/>
    </source>
</evidence>
<protein>
    <submittedName>
        <fullName evidence="3">MerR family transcriptional regulator</fullName>
    </submittedName>
</protein>
<dbReference type="PRINTS" id="PR00040">
    <property type="entry name" value="HTHMERR"/>
</dbReference>
<dbReference type="PROSITE" id="PS50937">
    <property type="entry name" value="HTH_MERR_2"/>
    <property type="match status" value="1"/>
</dbReference>
<feature type="domain" description="HTH merR-type" evidence="2">
    <location>
        <begin position="17"/>
        <end position="86"/>
    </location>
</feature>
<dbReference type="EMBL" id="CP047180">
    <property type="protein sequence ID" value="QHC64302.1"/>
    <property type="molecule type" value="Genomic_DNA"/>
</dbReference>
<reference evidence="4" key="1">
    <citation type="submission" date="2019-12" db="EMBL/GenBank/DDBJ databases">
        <title>Complete and draft genome sequences of new strains and members of some known species of the genus Rathayibacter isolated from plants.</title>
        <authorList>
            <person name="Tarlachkov S.V."/>
            <person name="Starodumova I.P."/>
            <person name="Dorofeeva L.V."/>
            <person name="Prisyazhnaya N.V."/>
            <person name="Leyn S."/>
            <person name="Zlamal J."/>
            <person name="Elan M."/>
            <person name="Osterman A.L."/>
            <person name="Nadler S."/>
            <person name="Subbotin S.A."/>
            <person name="Evtushenko L.I."/>
        </authorList>
    </citation>
    <scope>NUCLEOTIDE SEQUENCE [LARGE SCALE GENOMIC DNA]</scope>
    <source>
        <strain evidence="4">VKM Ac-2802</strain>
    </source>
</reference>
<dbReference type="PANTHER" id="PTHR30204">
    <property type="entry name" value="REDOX-CYCLING DRUG-SENSING TRANSCRIPTIONAL ACTIVATOR SOXR"/>
    <property type="match status" value="1"/>
</dbReference>
<dbReference type="RefSeq" id="WP_159423702.1">
    <property type="nucleotide sequence ID" value="NZ_CP047180.1"/>
</dbReference>
<accession>A0ABX6H3S0</accession>